<keyword evidence="2" id="KW-0238">DNA-binding</keyword>
<reference evidence="6 7" key="1">
    <citation type="submission" date="2023-09" db="EMBL/GenBank/DDBJ databases">
        <authorList>
            <person name="Rey-Velasco X."/>
        </authorList>
    </citation>
    <scope>NUCLEOTIDE SEQUENCE [LARGE SCALE GENOMIC DNA]</scope>
    <source>
        <strain evidence="6 7">W409</strain>
    </source>
</reference>
<dbReference type="GO" id="GO:0043565">
    <property type="term" value="F:sequence-specific DNA binding"/>
    <property type="evidence" value="ECO:0007669"/>
    <property type="project" value="InterPro"/>
</dbReference>
<comment type="caution">
    <text evidence="6">The sequence shown here is derived from an EMBL/GenBank/DDBJ whole genome shotgun (WGS) entry which is preliminary data.</text>
</comment>
<evidence type="ECO:0000313" key="7">
    <source>
        <dbReference type="Proteomes" id="UP001249020"/>
    </source>
</evidence>
<dbReference type="PROSITE" id="PS00041">
    <property type="entry name" value="HTH_ARAC_FAMILY_1"/>
    <property type="match status" value="1"/>
</dbReference>
<name>A0AAW8QWE3_9ALTE</name>
<protein>
    <submittedName>
        <fullName evidence="6">AraC family transcriptional regulator</fullName>
    </submittedName>
</protein>
<dbReference type="SMART" id="SM00342">
    <property type="entry name" value="HTH_ARAC"/>
    <property type="match status" value="1"/>
</dbReference>
<keyword evidence="1" id="KW-0805">Transcription regulation</keyword>
<dbReference type="CDD" id="cd02208">
    <property type="entry name" value="cupin_RmlC-like"/>
    <property type="match status" value="1"/>
</dbReference>
<evidence type="ECO:0000256" key="1">
    <source>
        <dbReference type="ARBA" id="ARBA00023015"/>
    </source>
</evidence>
<dbReference type="InterPro" id="IPR014710">
    <property type="entry name" value="RmlC-like_jellyroll"/>
</dbReference>
<dbReference type="EMBL" id="JAVRIE010000001">
    <property type="protein sequence ID" value="MDT0581109.1"/>
    <property type="molecule type" value="Genomic_DNA"/>
</dbReference>
<dbReference type="PRINTS" id="PR00032">
    <property type="entry name" value="HTHARAC"/>
</dbReference>
<dbReference type="Pfam" id="PF02311">
    <property type="entry name" value="AraC_binding"/>
    <property type="match status" value="1"/>
</dbReference>
<dbReference type="InterPro" id="IPR018060">
    <property type="entry name" value="HTH_AraC"/>
</dbReference>
<evidence type="ECO:0000256" key="2">
    <source>
        <dbReference type="ARBA" id="ARBA00023125"/>
    </source>
</evidence>
<dbReference type="SUPFAM" id="SSF46689">
    <property type="entry name" value="Homeodomain-like"/>
    <property type="match status" value="1"/>
</dbReference>
<keyword evidence="3" id="KW-0010">Activator</keyword>
<dbReference type="Proteomes" id="UP001249020">
    <property type="component" value="Unassembled WGS sequence"/>
</dbReference>
<keyword evidence="7" id="KW-1185">Reference proteome</keyword>
<dbReference type="InterPro" id="IPR020449">
    <property type="entry name" value="Tscrpt_reg_AraC-type_HTH"/>
</dbReference>
<dbReference type="InterPro" id="IPR018062">
    <property type="entry name" value="HTH_AraC-typ_CS"/>
</dbReference>
<sequence>MPINQSNQESWIKEFSNRRYQTLLVGANFVPHQREFHIIAMVIEGTILVKYRERNYALAASDTIFIPAGEIHAFYTPTNETALVNFHYIDTIEAYIVSEGITCPDINTLLETKLTTQSWAPELLSNLEKSIDSQHYTQWLSGFLLALSKQMKQMIKLEELDFDAFVAAKAYIQENLEEPFCLDDISLRFNINRWQLSRKFKPLFGVTLFQHIHASKMVKAKELLSQKNGISEVAYELGYSDQSHFTRFFKRFVGISPNKWVRLVSISNNN</sequence>
<dbReference type="Gene3D" id="2.60.120.10">
    <property type="entry name" value="Jelly Rolls"/>
    <property type="match status" value="1"/>
</dbReference>
<dbReference type="PROSITE" id="PS01124">
    <property type="entry name" value="HTH_ARAC_FAMILY_2"/>
    <property type="match status" value="1"/>
</dbReference>
<evidence type="ECO:0000256" key="3">
    <source>
        <dbReference type="ARBA" id="ARBA00023159"/>
    </source>
</evidence>
<evidence type="ECO:0000259" key="5">
    <source>
        <dbReference type="PROSITE" id="PS01124"/>
    </source>
</evidence>
<dbReference type="Gene3D" id="1.10.10.60">
    <property type="entry name" value="Homeodomain-like"/>
    <property type="match status" value="1"/>
</dbReference>
<gene>
    <name evidence="6" type="ORF">RM544_01010</name>
</gene>
<dbReference type="InterPro" id="IPR011051">
    <property type="entry name" value="RmlC_Cupin_sf"/>
</dbReference>
<dbReference type="Pfam" id="PF12833">
    <property type="entry name" value="HTH_18"/>
    <property type="match status" value="1"/>
</dbReference>
<dbReference type="PANTHER" id="PTHR43280">
    <property type="entry name" value="ARAC-FAMILY TRANSCRIPTIONAL REGULATOR"/>
    <property type="match status" value="1"/>
</dbReference>
<dbReference type="AlphaFoldDB" id="A0AAW8QWE3"/>
<organism evidence="6 7">
    <name type="scientific">Brumicola blandensis</name>
    <dbReference type="NCBI Taxonomy" id="3075611"/>
    <lineage>
        <taxon>Bacteria</taxon>
        <taxon>Pseudomonadati</taxon>
        <taxon>Pseudomonadota</taxon>
        <taxon>Gammaproteobacteria</taxon>
        <taxon>Alteromonadales</taxon>
        <taxon>Alteromonadaceae</taxon>
        <taxon>Brumicola</taxon>
    </lineage>
</organism>
<dbReference type="InterPro" id="IPR003313">
    <property type="entry name" value="AraC-bd"/>
</dbReference>
<evidence type="ECO:0000313" key="6">
    <source>
        <dbReference type="EMBL" id="MDT0581109.1"/>
    </source>
</evidence>
<dbReference type="GO" id="GO:0003700">
    <property type="term" value="F:DNA-binding transcription factor activity"/>
    <property type="evidence" value="ECO:0007669"/>
    <property type="project" value="InterPro"/>
</dbReference>
<accession>A0AAW8QWE3</accession>
<keyword evidence="4" id="KW-0804">Transcription</keyword>
<proteinExistence type="predicted"/>
<feature type="domain" description="HTH araC/xylS-type" evidence="5">
    <location>
        <begin position="166"/>
        <end position="263"/>
    </location>
</feature>
<dbReference type="SUPFAM" id="SSF51182">
    <property type="entry name" value="RmlC-like cupins"/>
    <property type="match status" value="1"/>
</dbReference>
<dbReference type="PANTHER" id="PTHR43280:SF28">
    <property type="entry name" value="HTH-TYPE TRANSCRIPTIONAL ACTIVATOR RHAS"/>
    <property type="match status" value="1"/>
</dbReference>
<dbReference type="RefSeq" id="WP_311359924.1">
    <property type="nucleotide sequence ID" value="NZ_JAVRIE010000001.1"/>
</dbReference>
<dbReference type="InterPro" id="IPR009057">
    <property type="entry name" value="Homeodomain-like_sf"/>
</dbReference>
<evidence type="ECO:0000256" key="4">
    <source>
        <dbReference type="ARBA" id="ARBA00023163"/>
    </source>
</evidence>